<name>A0A6I4NHI0_9FLAO</name>
<comment type="caution">
    <text evidence="2">The sequence shown here is derived from an EMBL/GenBank/DDBJ whole genome shotgun (WGS) entry which is preliminary data.</text>
</comment>
<dbReference type="AlphaFoldDB" id="A0A6I4NHI0"/>
<dbReference type="Proteomes" id="UP000471501">
    <property type="component" value="Unassembled WGS sequence"/>
</dbReference>
<reference evidence="2 3" key="1">
    <citation type="submission" date="2019-12" db="EMBL/GenBank/DDBJ databases">
        <authorList>
            <person name="Kim Y.S."/>
        </authorList>
    </citation>
    <scope>NUCLEOTIDE SEQUENCE [LARGE SCALE GENOMIC DNA]</scope>
    <source>
        <strain evidence="2 3">GA093</strain>
    </source>
</reference>
<feature type="transmembrane region" description="Helical" evidence="1">
    <location>
        <begin position="21"/>
        <end position="44"/>
    </location>
</feature>
<dbReference type="RefSeq" id="WP_160373554.1">
    <property type="nucleotide sequence ID" value="NZ_WSTB01000002.1"/>
</dbReference>
<protein>
    <submittedName>
        <fullName evidence="2">Uncharacterized protein</fullName>
    </submittedName>
</protein>
<keyword evidence="1" id="KW-0812">Transmembrane</keyword>
<dbReference type="EMBL" id="WSTB01000002">
    <property type="protein sequence ID" value="MWB93631.1"/>
    <property type="molecule type" value="Genomic_DNA"/>
</dbReference>
<keyword evidence="3" id="KW-1185">Reference proteome</keyword>
<evidence type="ECO:0000313" key="2">
    <source>
        <dbReference type="EMBL" id="MWB93631.1"/>
    </source>
</evidence>
<keyword evidence="1" id="KW-0472">Membrane</keyword>
<accession>A0A6I4NHI0</accession>
<evidence type="ECO:0000313" key="3">
    <source>
        <dbReference type="Proteomes" id="UP000471501"/>
    </source>
</evidence>
<sequence>MEEKIQYEVSIHEKKRSWYELLLASVFYSAFIFMVILVIYYGWIEESSMIFIRASVTLLLLGTYCIVYGLKFSATKNVLIDKETNTIVTRYVVGPFSYDLKSKVTEFEYVSFFQDKWGEYGTNLWYVKNRHYKMYSFESKEAAYKFSLDVSNRLNIDLLDATEKGNFKWIEKKI</sequence>
<keyword evidence="1" id="KW-1133">Transmembrane helix</keyword>
<proteinExistence type="predicted"/>
<gene>
    <name evidence="2" type="ORF">GON26_04615</name>
</gene>
<evidence type="ECO:0000256" key="1">
    <source>
        <dbReference type="SAM" id="Phobius"/>
    </source>
</evidence>
<organism evidence="2 3">
    <name type="scientific">Flavobacterium hydrocarbonoxydans</name>
    <dbReference type="NCBI Taxonomy" id="2683249"/>
    <lineage>
        <taxon>Bacteria</taxon>
        <taxon>Pseudomonadati</taxon>
        <taxon>Bacteroidota</taxon>
        <taxon>Flavobacteriia</taxon>
        <taxon>Flavobacteriales</taxon>
        <taxon>Flavobacteriaceae</taxon>
        <taxon>Flavobacterium</taxon>
    </lineage>
</organism>
<feature type="transmembrane region" description="Helical" evidence="1">
    <location>
        <begin position="50"/>
        <end position="70"/>
    </location>
</feature>